<name>A0A6H5H0K7_9HEMI</name>
<gene>
    <name evidence="1" type="ORF">NTEN_LOCUS15584</name>
</gene>
<organism evidence="1 2">
    <name type="scientific">Nesidiocoris tenuis</name>
    <dbReference type="NCBI Taxonomy" id="355587"/>
    <lineage>
        <taxon>Eukaryota</taxon>
        <taxon>Metazoa</taxon>
        <taxon>Ecdysozoa</taxon>
        <taxon>Arthropoda</taxon>
        <taxon>Hexapoda</taxon>
        <taxon>Insecta</taxon>
        <taxon>Pterygota</taxon>
        <taxon>Neoptera</taxon>
        <taxon>Paraneoptera</taxon>
        <taxon>Hemiptera</taxon>
        <taxon>Heteroptera</taxon>
        <taxon>Panheteroptera</taxon>
        <taxon>Cimicomorpha</taxon>
        <taxon>Miridae</taxon>
        <taxon>Dicyphina</taxon>
        <taxon>Nesidiocoris</taxon>
    </lineage>
</organism>
<accession>A0A6H5H0K7</accession>
<evidence type="ECO:0000313" key="2">
    <source>
        <dbReference type="Proteomes" id="UP000479000"/>
    </source>
</evidence>
<protein>
    <submittedName>
        <fullName evidence="1">Uncharacterized protein</fullName>
    </submittedName>
</protein>
<reference evidence="1 2" key="1">
    <citation type="submission" date="2020-02" db="EMBL/GenBank/DDBJ databases">
        <authorList>
            <person name="Ferguson B K."/>
        </authorList>
    </citation>
    <scope>NUCLEOTIDE SEQUENCE [LARGE SCALE GENOMIC DNA]</scope>
</reference>
<sequence>MVGTQKCQEQDLVQCPTYEEFAGSLSIAISSNKRCKIYTSVDNNCSNSRDLTKQRRSTQSIGEDERRCASCDVIQTSCDAHSHPMKNGKAKMKDSNVTYLICRCTRWVPDRGISVQRWRTIARWSH</sequence>
<dbReference type="AlphaFoldDB" id="A0A6H5H0K7"/>
<dbReference type="Proteomes" id="UP000479000">
    <property type="component" value="Unassembled WGS sequence"/>
</dbReference>
<evidence type="ECO:0000313" key="1">
    <source>
        <dbReference type="EMBL" id="CAB0010543.1"/>
    </source>
</evidence>
<dbReference type="EMBL" id="CADCXU010023052">
    <property type="protein sequence ID" value="CAB0010543.1"/>
    <property type="molecule type" value="Genomic_DNA"/>
</dbReference>
<keyword evidence="2" id="KW-1185">Reference proteome</keyword>
<proteinExistence type="predicted"/>